<dbReference type="Proteomes" id="UP001153332">
    <property type="component" value="Unassembled WGS sequence"/>
</dbReference>
<gene>
    <name evidence="1" type="ORF">O1611_g8880</name>
</gene>
<organism evidence="1 2">
    <name type="scientific">Lasiodiplodia mahajangana</name>
    <dbReference type="NCBI Taxonomy" id="1108764"/>
    <lineage>
        <taxon>Eukaryota</taxon>
        <taxon>Fungi</taxon>
        <taxon>Dikarya</taxon>
        <taxon>Ascomycota</taxon>
        <taxon>Pezizomycotina</taxon>
        <taxon>Dothideomycetes</taxon>
        <taxon>Dothideomycetes incertae sedis</taxon>
        <taxon>Botryosphaeriales</taxon>
        <taxon>Botryosphaeriaceae</taxon>
        <taxon>Lasiodiplodia</taxon>
    </lineage>
</organism>
<accession>A0ACC2JB81</accession>
<proteinExistence type="predicted"/>
<evidence type="ECO:0000313" key="1">
    <source>
        <dbReference type="EMBL" id="KAJ8124759.1"/>
    </source>
</evidence>
<sequence length="425" mass="47816">MPSYSPFELRYVPANVPPGTQFRQKKTKKQVSPPGMFSREVIGRNGRFLGRIAVRDDIDEEIPPTPWTMSRMSSPRISDSVISRHRANIPVAYSIPIHESSYVPPHEPMAQIRPVSWSQGDDDDVLELWTRGATTGLHSSDQQWVQRRENQPQNTNSPDSEVSFNGSEIPASPNRNVNVTAHLKYLVRGFLKQFRRTTSATGDRRKQLATSECYIPSPKVTFLIDKPDNLICQICRQARLKLAVTAENPGPEMIAILPCGHIACQACIDSWFTRHASCPFCRVGLTHTRCGHTVKPRLIAQDTIHSLPATLPNNGKIGDTCFKCAEKERRERSIKRWAELADEFKTARRKAERLGTNEAAENMRKAQKAFEQLPEDDFWILSRMRHHRCTVHLGRAAVYAVGTNWCTAILNSVPAAEVSTSAVQA</sequence>
<name>A0ACC2JB81_9PEZI</name>
<keyword evidence="2" id="KW-1185">Reference proteome</keyword>
<protein>
    <submittedName>
        <fullName evidence="1">Uncharacterized protein</fullName>
    </submittedName>
</protein>
<evidence type="ECO:0000313" key="2">
    <source>
        <dbReference type="Proteomes" id="UP001153332"/>
    </source>
</evidence>
<reference evidence="1" key="1">
    <citation type="submission" date="2022-12" db="EMBL/GenBank/DDBJ databases">
        <title>Genome Sequence of Lasiodiplodia mahajangana.</title>
        <authorList>
            <person name="Buettner E."/>
        </authorList>
    </citation>
    <scope>NUCLEOTIDE SEQUENCE</scope>
    <source>
        <strain evidence="1">VT137</strain>
    </source>
</reference>
<dbReference type="EMBL" id="JAPUUL010002791">
    <property type="protein sequence ID" value="KAJ8124759.1"/>
    <property type="molecule type" value="Genomic_DNA"/>
</dbReference>
<comment type="caution">
    <text evidence="1">The sequence shown here is derived from an EMBL/GenBank/DDBJ whole genome shotgun (WGS) entry which is preliminary data.</text>
</comment>